<dbReference type="PANTHER" id="PTHR43685:SF2">
    <property type="entry name" value="GLYCOSYLTRANSFERASE 2-LIKE DOMAIN-CONTAINING PROTEIN"/>
    <property type="match status" value="1"/>
</dbReference>
<dbReference type="InterPro" id="IPR001173">
    <property type="entry name" value="Glyco_trans_2-like"/>
</dbReference>
<dbReference type="Proteomes" id="UP000632125">
    <property type="component" value="Unassembled WGS sequence"/>
</dbReference>
<sequence length="344" mass="38236">MDCAISVIVPIYNAGERLHRCISSILRQSFRDFELLLVNDGSTDDSGSVCERYAALDRRVKVIHQANAGTSAAKNAGIANAAGSYIAFVDADDEVAVPFLSSLYEAAEDLACDVVVSGYVAMPGGRIVTPRFKLRAPMNGADFVLSSEAVHSNNDLCFAWRSLFKREHLAGGRIRFREELSIGEDTIFTLEALLRSGRVCAIPDPNYRYTVDNPGSIMNAAYKPQLASVLIRQYEWRKRLSEQFGLLTCRHYRKDMADYYVRSIYGMLVKNLKNGPSPPLPADLDAIVRSPMMTDSASELGFMYKCGSMKEYLHFLALKGKLTPILFNKEFRDKNPASLSPSSR</sequence>
<dbReference type="RefSeq" id="WP_190861136.1">
    <property type="nucleotide sequence ID" value="NZ_JACXIY010000014.1"/>
</dbReference>
<reference evidence="2" key="1">
    <citation type="submission" date="2020-09" db="EMBL/GenBank/DDBJ databases">
        <title>A novel bacterium of genus Paenibacillus, isolated from South China Sea.</title>
        <authorList>
            <person name="Huang H."/>
            <person name="Mo K."/>
            <person name="Hu Y."/>
        </authorList>
    </citation>
    <scope>NUCLEOTIDE SEQUENCE</scope>
    <source>
        <strain evidence="2">IB182493</strain>
    </source>
</reference>
<evidence type="ECO:0000313" key="3">
    <source>
        <dbReference type="Proteomes" id="UP000632125"/>
    </source>
</evidence>
<dbReference type="Pfam" id="PF00535">
    <property type="entry name" value="Glycos_transf_2"/>
    <property type="match status" value="1"/>
</dbReference>
<feature type="domain" description="Glycosyltransferase 2-like" evidence="1">
    <location>
        <begin position="6"/>
        <end position="126"/>
    </location>
</feature>
<keyword evidence="3" id="KW-1185">Reference proteome</keyword>
<dbReference type="SUPFAM" id="SSF53448">
    <property type="entry name" value="Nucleotide-diphospho-sugar transferases"/>
    <property type="match status" value="1"/>
</dbReference>
<dbReference type="PANTHER" id="PTHR43685">
    <property type="entry name" value="GLYCOSYLTRANSFERASE"/>
    <property type="match status" value="1"/>
</dbReference>
<dbReference type="EMBL" id="JACXIY010000014">
    <property type="protein sequence ID" value="MBD2869205.1"/>
    <property type="molecule type" value="Genomic_DNA"/>
</dbReference>
<gene>
    <name evidence="2" type="ORF">IDH41_11515</name>
</gene>
<accession>A0A927CKN1</accession>
<organism evidence="2 3">
    <name type="scientific">Paenibacillus arenilitoris</name>
    <dbReference type="NCBI Taxonomy" id="2772299"/>
    <lineage>
        <taxon>Bacteria</taxon>
        <taxon>Bacillati</taxon>
        <taxon>Bacillota</taxon>
        <taxon>Bacilli</taxon>
        <taxon>Bacillales</taxon>
        <taxon>Paenibacillaceae</taxon>
        <taxon>Paenibacillus</taxon>
    </lineage>
</organism>
<comment type="caution">
    <text evidence="2">The sequence shown here is derived from an EMBL/GenBank/DDBJ whole genome shotgun (WGS) entry which is preliminary data.</text>
</comment>
<dbReference type="InterPro" id="IPR050834">
    <property type="entry name" value="Glycosyltransf_2"/>
</dbReference>
<protein>
    <submittedName>
        <fullName evidence="2">Glycosyltransferase</fullName>
    </submittedName>
</protein>
<evidence type="ECO:0000259" key="1">
    <source>
        <dbReference type="Pfam" id="PF00535"/>
    </source>
</evidence>
<dbReference type="Gene3D" id="3.90.550.10">
    <property type="entry name" value="Spore Coat Polysaccharide Biosynthesis Protein SpsA, Chain A"/>
    <property type="match status" value="1"/>
</dbReference>
<proteinExistence type="predicted"/>
<dbReference type="CDD" id="cd00761">
    <property type="entry name" value="Glyco_tranf_GTA_type"/>
    <property type="match status" value="1"/>
</dbReference>
<dbReference type="InterPro" id="IPR029044">
    <property type="entry name" value="Nucleotide-diphossugar_trans"/>
</dbReference>
<evidence type="ECO:0000313" key="2">
    <source>
        <dbReference type="EMBL" id="MBD2869205.1"/>
    </source>
</evidence>
<dbReference type="AlphaFoldDB" id="A0A927CKN1"/>
<name>A0A927CKN1_9BACL</name>